<feature type="compositionally biased region" description="Low complexity" evidence="1">
    <location>
        <begin position="277"/>
        <end position="287"/>
    </location>
</feature>
<evidence type="ECO:0000313" key="2">
    <source>
        <dbReference type="EMBL" id="KAF2442686.1"/>
    </source>
</evidence>
<gene>
    <name evidence="2" type="ORF">P171DRAFT_474090</name>
</gene>
<evidence type="ECO:0000256" key="1">
    <source>
        <dbReference type="SAM" id="MobiDB-lite"/>
    </source>
</evidence>
<feature type="region of interest" description="Disordered" evidence="1">
    <location>
        <begin position="163"/>
        <end position="184"/>
    </location>
</feature>
<sequence length="331" mass="35231">MAKNRKAREHARGKRLAAKKTSAPPKQDSTAPTTDQDPNAGPSSGYRIASSSLAHAVEVFETPAPPRRESSTPRPKPSHPILVAAPPTVPLTQSTAVSQVDKIIASVHDLKHELLNLIEARKKTTSSPPSTTTREIEPGKRVGCLDALDEQCFHGPHCVEEQEAALAQSRREGAGPPAGQGTTSDAEMFGAWDLAPGMGDADNDNASPDVDVDVETQTTAINDHAYHTDNVAPPPDTQDIEPLGSKHNPTQTFLALPATSSGPITPVSPTFDMEHASSTSSQSSRSSVAGEGRTETATAPRQPTSRRRRGGRAIQRLGPSIMFRLFDDVLE</sequence>
<keyword evidence="3" id="KW-1185">Reference proteome</keyword>
<feature type="region of interest" description="Disordered" evidence="1">
    <location>
        <begin position="224"/>
        <end position="315"/>
    </location>
</feature>
<feature type="compositionally biased region" description="Basic residues" evidence="1">
    <location>
        <begin position="1"/>
        <end position="18"/>
    </location>
</feature>
<organism evidence="2 3">
    <name type="scientific">Karstenula rhodostoma CBS 690.94</name>
    <dbReference type="NCBI Taxonomy" id="1392251"/>
    <lineage>
        <taxon>Eukaryota</taxon>
        <taxon>Fungi</taxon>
        <taxon>Dikarya</taxon>
        <taxon>Ascomycota</taxon>
        <taxon>Pezizomycotina</taxon>
        <taxon>Dothideomycetes</taxon>
        <taxon>Pleosporomycetidae</taxon>
        <taxon>Pleosporales</taxon>
        <taxon>Massarineae</taxon>
        <taxon>Didymosphaeriaceae</taxon>
        <taxon>Karstenula</taxon>
    </lineage>
</organism>
<feature type="compositionally biased region" description="Polar residues" evidence="1">
    <location>
        <begin position="27"/>
        <end position="37"/>
    </location>
</feature>
<feature type="region of interest" description="Disordered" evidence="1">
    <location>
        <begin position="1"/>
        <end position="87"/>
    </location>
</feature>
<reference evidence="2" key="1">
    <citation type="journal article" date="2020" name="Stud. Mycol.">
        <title>101 Dothideomycetes genomes: a test case for predicting lifestyles and emergence of pathogens.</title>
        <authorList>
            <person name="Haridas S."/>
            <person name="Albert R."/>
            <person name="Binder M."/>
            <person name="Bloem J."/>
            <person name="Labutti K."/>
            <person name="Salamov A."/>
            <person name="Andreopoulos B."/>
            <person name="Baker S."/>
            <person name="Barry K."/>
            <person name="Bills G."/>
            <person name="Bluhm B."/>
            <person name="Cannon C."/>
            <person name="Castanera R."/>
            <person name="Culley D."/>
            <person name="Daum C."/>
            <person name="Ezra D."/>
            <person name="Gonzalez J."/>
            <person name="Henrissat B."/>
            <person name="Kuo A."/>
            <person name="Liang C."/>
            <person name="Lipzen A."/>
            <person name="Lutzoni F."/>
            <person name="Magnuson J."/>
            <person name="Mondo S."/>
            <person name="Nolan M."/>
            <person name="Ohm R."/>
            <person name="Pangilinan J."/>
            <person name="Park H.-J."/>
            <person name="Ramirez L."/>
            <person name="Alfaro M."/>
            <person name="Sun H."/>
            <person name="Tritt A."/>
            <person name="Yoshinaga Y."/>
            <person name="Zwiers L.-H."/>
            <person name="Turgeon B."/>
            <person name="Goodwin S."/>
            <person name="Spatafora J."/>
            <person name="Crous P."/>
            <person name="Grigoriev I."/>
        </authorList>
    </citation>
    <scope>NUCLEOTIDE SEQUENCE</scope>
    <source>
        <strain evidence="2">CBS 690.94</strain>
    </source>
</reference>
<comment type="caution">
    <text evidence="2">The sequence shown here is derived from an EMBL/GenBank/DDBJ whole genome shotgun (WGS) entry which is preliminary data.</text>
</comment>
<dbReference type="EMBL" id="MU001503">
    <property type="protein sequence ID" value="KAF2442686.1"/>
    <property type="molecule type" value="Genomic_DNA"/>
</dbReference>
<accession>A0A9P4UA49</accession>
<dbReference type="AlphaFoldDB" id="A0A9P4UA49"/>
<protein>
    <submittedName>
        <fullName evidence="2">Uncharacterized protein</fullName>
    </submittedName>
</protein>
<dbReference type="Proteomes" id="UP000799764">
    <property type="component" value="Unassembled WGS sequence"/>
</dbReference>
<feature type="compositionally biased region" description="Polar residues" evidence="1">
    <location>
        <begin position="247"/>
        <end position="263"/>
    </location>
</feature>
<evidence type="ECO:0000313" key="3">
    <source>
        <dbReference type="Proteomes" id="UP000799764"/>
    </source>
</evidence>
<proteinExistence type="predicted"/>
<name>A0A9P4UA49_9PLEO</name>